<proteinExistence type="inferred from homology"/>
<feature type="domain" description="FAD-binding PCMH-type" evidence="11">
    <location>
        <begin position="42"/>
        <end position="213"/>
    </location>
</feature>
<dbReference type="PROSITE" id="PS51387">
    <property type="entry name" value="FAD_PCMH"/>
    <property type="match status" value="1"/>
</dbReference>
<dbReference type="InterPro" id="IPR004113">
    <property type="entry name" value="FAD-bd_oxidored_4_C"/>
</dbReference>
<comment type="cofactor">
    <cofactor evidence="1">
        <name>FAD</name>
        <dbReference type="ChEBI" id="CHEBI:57692"/>
    </cofactor>
</comment>
<dbReference type="SUPFAM" id="SSF56176">
    <property type="entry name" value="FAD-binding/transporter-associated domain-like"/>
    <property type="match status" value="1"/>
</dbReference>
<evidence type="ECO:0000256" key="4">
    <source>
        <dbReference type="ARBA" id="ARBA00022630"/>
    </source>
</evidence>
<dbReference type="GO" id="GO:0071949">
    <property type="term" value="F:FAD binding"/>
    <property type="evidence" value="ECO:0007669"/>
    <property type="project" value="InterPro"/>
</dbReference>
<dbReference type="InterPro" id="IPR009051">
    <property type="entry name" value="Helical_ferredxn"/>
</dbReference>
<dbReference type="InterPro" id="IPR006094">
    <property type="entry name" value="Oxid_FAD_bind_N"/>
</dbReference>
<gene>
    <name evidence="12" type="ORF">ASZ90_008449</name>
</gene>
<keyword evidence="7" id="KW-0560">Oxidoreductase</keyword>
<dbReference type="GO" id="GO:0004458">
    <property type="term" value="F:D-lactate dehydrogenase (cytochrome) activity"/>
    <property type="evidence" value="ECO:0007669"/>
    <property type="project" value="UniProtKB-EC"/>
</dbReference>
<evidence type="ECO:0000256" key="5">
    <source>
        <dbReference type="ARBA" id="ARBA00022827"/>
    </source>
</evidence>
<sequence length="616" mass="69629">MNLVEEFKKTAGDIKIIVKEEEKEIYSHDIGDVPTIMTKTFFQIQPDFVVQPENVDEIKKVLEFANAKKVPVIPRGAASWGFGGVIPTNGGIVIDLSPFRKILYLNKGQKTVTVEAGARWSDIDILAKKVGLCLMTYPSSKFSTVGGWIATGGYGINSFHYGHLSNQIVSMTVITPLGETKKITPHDPEFEYFVSTEGEFGIIVEINLKLRDVPQASYPHLFYFEKDKEAFSFIEKFIKSGQAAEFKPNVIRFLDENHLNDINEIMHSKVFKKNAGVLVEFGNSEDDNNFLKTMESDYKVEEAPRYVASYLWNERLFGMKTKRLGPTILASESMIPIESAADFITKAKKLGANFSVEIFIDSYIINEKMALIMTNFLCDSRKRRYYIDLPLQTMLTQTAVSMGAEPYGLGIWNAAFINHLYNAEKKQKLLNYKAKVDPNNIMNPGKFFSIKSKYLNIPAIIFKPGIFSLLIKMLIWVSPVVGKMATLALGKDQKVDSLDFELTTHACAKCGNCIAVCPAYLVTKNEEVTAKGKIALAKKLIEGRPVTKEEAENAFMCMHCKGCEEICQTNLELMMLWDALEKRVEAKFGRPEDKISDFLKRVDESKEYWEMVDRNN</sequence>
<evidence type="ECO:0000256" key="8">
    <source>
        <dbReference type="ARBA" id="ARBA00023128"/>
    </source>
</evidence>
<evidence type="ECO:0000256" key="9">
    <source>
        <dbReference type="ARBA" id="ARBA00038897"/>
    </source>
</evidence>
<dbReference type="Pfam" id="PF01565">
    <property type="entry name" value="FAD_binding_4"/>
    <property type="match status" value="1"/>
</dbReference>
<dbReference type="Gene3D" id="3.30.465.10">
    <property type="match status" value="1"/>
</dbReference>
<dbReference type="GO" id="GO:1903457">
    <property type="term" value="P:lactate catabolic process"/>
    <property type="evidence" value="ECO:0007669"/>
    <property type="project" value="TreeGrafter"/>
</dbReference>
<keyword evidence="8" id="KW-0496">Mitochondrion</keyword>
<evidence type="ECO:0000256" key="1">
    <source>
        <dbReference type="ARBA" id="ARBA00001974"/>
    </source>
</evidence>
<dbReference type="GO" id="GO:0008720">
    <property type="term" value="F:D-lactate dehydrogenase (NAD+) activity"/>
    <property type="evidence" value="ECO:0007669"/>
    <property type="project" value="TreeGrafter"/>
</dbReference>
<protein>
    <recommendedName>
        <fullName evidence="9">D-lactate dehydrogenase (cytochrome)</fullName>
        <ecNumber evidence="9">1.1.2.4</ecNumber>
    </recommendedName>
</protein>
<dbReference type="EC" id="1.1.2.4" evidence="9"/>
<dbReference type="InterPro" id="IPR016166">
    <property type="entry name" value="FAD-bd_PCMH"/>
</dbReference>
<name>A0A0W8FLM0_9ZZZZ</name>
<evidence type="ECO:0000256" key="6">
    <source>
        <dbReference type="ARBA" id="ARBA00022946"/>
    </source>
</evidence>
<reference evidence="12" key="1">
    <citation type="journal article" date="2015" name="Proc. Natl. Acad. Sci. U.S.A.">
        <title>Networks of energetic and metabolic interactions define dynamics in microbial communities.</title>
        <authorList>
            <person name="Embree M."/>
            <person name="Liu J.K."/>
            <person name="Al-Bassam M.M."/>
            <person name="Zengler K."/>
        </authorList>
    </citation>
    <scope>NUCLEOTIDE SEQUENCE</scope>
</reference>
<dbReference type="PROSITE" id="PS00198">
    <property type="entry name" value="4FE4S_FER_1"/>
    <property type="match status" value="1"/>
</dbReference>
<dbReference type="InterPro" id="IPR017896">
    <property type="entry name" value="4Fe4S_Fe-S-bd"/>
</dbReference>
<dbReference type="SUPFAM" id="SSF55103">
    <property type="entry name" value="FAD-linked oxidases, C-terminal domain"/>
    <property type="match status" value="1"/>
</dbReference>
<dbReference type="PROSITE" id="PS51379">
    <property type="entry name" value="4FE4S_FER_2"/>
    <property type="match status" value="1"/>
</dbReference>
<dbReference type="InterPro" id="IPR016164">
    <property type="entry name" value="FAD-linked_Oxase-like_C"/>
</dbReference>
<dbReference type="PANTHER" id="PTHR11748">
    <property type="entry name" value="D-LACTATE DEHYDROGENASE"/>
    <property type="match status" value="1"/>
</dbReference>
<dbReference type="InterPro" id="IPR017900">
    <property type="entry name" value="4Fe4S_Fe_S_CS"/>
</dbReference>
<evidence type="ECO:0000256" key="7">
    <source>
        <dbReference type="ARBA" id="ARBA00023002"/>
    </source>
</evidence>
<dbReference type="Gene3D" id="1.10.1060.10">
    <property type="entry name" value="Alpha-helical ferredoxin"/>
    <property type="match status" value="1"/>
</dbReference>
<dbReference type="PANTHER" id="PTHR11748:SF111">
    <property type="entry name" value="D-LACTATE DEHYDROGENASE, MITOCHONDRIAL-RELATED"/>
    <property type="match status" value="1"/>
</dbReference>
<comment type="caution">
    <text evidence="12">The sequence shown here is derived from an EMBL/GenBank/DDBJ whole genome shotgun (WGS) entry which is preliminary data.</text>
</comment>
<evidence type="ECO:0000259" key="11">
    <source>
        <dbReference type="PROSITE" id="PS51387"/>
    </source>
</evidence>
<evidence type="ECO:0000256" key="3">
    <source>
        <dbReference type="ARBA" id="ARBA00008000"/>
    </source>
</evidence>
<evidence type="ECO:0000256" key="2">
    <source>
        <dbReference type="ARBA" id="ARBA00004173"/>
    </source>
</evidence>
<dbReference type="GO" id="GO:0051536">
    <property type="term" value="F:iron-sulfur cluster binding"/>
    <property type="evidence" value="ECO:0007669"/>
    <property type="project" value="InterPro"/>
</dbReference>
<keyword evidence="5" id="KW-0274">FAD</keyword>
<dbReference type="Pfam" id="PF13183">
    <property type="entry name" value="Fer4_8"/>
    <property type="match status" value="1"/>
</dbReference>
<dbReference type="InterPro" id="IPR036318">
    <property type="entry name" value="FAD-bd_PCMH-like_sf"/>
</dbReference>
<feature type="domain" description="4Fe-4S ferredoxin-type" evidence="10">
    <location>
        <begin position="498"/>
        <end position="527"/>
    </location>
</feature>
<accession>A0A0W8FLM0</accession>
<dbReference type="EMBL" id="LNQE01001021">
    <property type="protein sequence ID" value="KUG21792.1"/>
    <property type="molecule type" value="Genomic_DNA"/>
</dbReference>
<comment type="subcellular location">
    <subcellularLocation>
        <location evidence="2">Mitochondrion</location>
    </subcellularLocation>
</comment>
<dbReference type="Pfam" id="PF02913">
    <property type="entry name" value="FAD-oxidase_C"/>
    <property type="match status" value="1"/>
</dbReference>
<dbReference type="InterPro" id="IPR016169">
    <property type="entry name" value="FAD-bd_PCMH_sub2"/>
</dbReference>
<dbReference type="AlphaFoldDB" id="A0A0W8FLM0"/>
<keyword evidence="6" id="KW-0809">Transit peptide</keyword>
<evidence type="ECO:0000259" key="10">
    <source>
        <dbReference type="PROSITE" id="PS51379"/>
    </source>
</evidence>
<comment type="similarity">
    <text evidence="3">Belongs to the FAD-binding oxidoreductase/transferase type 4 family.</text>
</comment>
<organism evidence="12">
    <name type="scientific">hydrocarbon metagenome</name>
    <dbReference type="NCBI Taxonomy" id="938273"/>
    <lineage>
        <taxon>unclassified sequences</taxon>
        <taxon>metagenomes</taxon>
        <taxon>ecological metagenomes</taxon>
    </lineage>
</organism>
<evidence type="ECO:0000313" key="12">
    <source>
        <dbReference type="EMBL" id="KUG21792.1"/>
    </source>
</evidence>
<keyword evidence="4" id="KW-0285">Flavoprotein</keyword>
<dbReference type="SUPFAM" id="SSF54862">
    <property type="entry name" value="4Fe-4S ferredoxins"/>
    <property type="match status" value="1"/>
</dbReference>
<dbReference type="GO" id="GO:0005739">
    <property type="term" value="C:mitochondrion"/>
    <property type="evidence" value="ECO:0007669"/>
    <property type="project" value="UniProtKB-SubCell"/>
</dbReference>